<dbReference type="Proteomes" id="UP001295684">
    <property type="component" value="Unassembled WGS sequence"/>
</dbReference>
<dbReference type="AlphaFoldDB" id="A0AAD2CZ96"/>
<comment type="caution">
    <text evidence="1">The sequence shown here is derived from an EMBL/GenBank/DDBJ whole genome shotgun (WGS) entry which is preliminary data.</text>
</comment>
<name>A0AAD2CZ96_EUPCR</name>
<dbReference type="GO" id="GO:0006355">
    <property type="term" value="P:regulation of DNA-templated transcription"/>
    <property type="evidence" value="ECO:0007669"/>
    <property type="project" value="InterPro"/>
</dbReference>
<dbReference type="Gene3D" id="2.30.31.10">
    <property type="entry name" value="Transcriptional Coactivator Pc4, Chain A"/>
    <property type="match status" value="1"/>
</dbReference>
<sequence>MHLKRRGITGIRMFSQWLGGGSSELSNYNNYRSENQGMYNKYLQNDAPRRVPYYQDELFDQKKNDRDFSNKDKYSHKAQSKENKNKKRFFIKPYTVYNFEEKQLLTLRPRNCIYKDRGDGILQCTRVGYMVMKLTPMVEEMNGGKFKKFTPSYEESCSFVITSKNIGSILALNVNNRIAKYETLDQILESTTRKSMTDDYLTLLKIEKKAKEEPTEDKVEFQMTYFEAQEDKLLKSTAMTLSLGEMMVFQVLCKRFLCEAIHGWSFLKHK</sequence>
<reference evidence="1" key="1">
    <citation type="submission" date="2023-07" db="EMBL/GenBank/DDBJ databases">
        <authorList>
            <consortium name="AG Swart"/>
            <person name="Singh M."/>
            <person name="Singh A."/>
            <person name="Seah K."/>
            <person name="Emmerich C."/>
        </authorList>
    </citation>
    <scope>NUCLEOTIDE SEQUENCE</scope>
    <source>
        <strain evidence="1">DP1</strain>
    </source>
</reference>
<protein>
    <submittedName>
        <fullName evidence="1">Uncharacterized protein</fullName>
    </submittedName>
</protein>
<proteinExistence type="predicted"/>
<organism evidence="1 2">
    <name type="scientific">Euplotes crassus</name>
    <dbReference type="NCBI Taxonomy" id="5936"/>
    <lineage>
        <taxon>Eukaryota</taxon>
        <taxon>Sar</taxon>
        <taxon>Alveolata</taxon>
        <taxon>Ciliophora</taxon>
        <taxon>Intramacronucleata</taxon>
        <taxon>Spirotrichea</taxon>
        <taxon>Hypotrichia</taxon>
        <taxon>Euplotida</taxon>
        <taxon>Euplotidae</taxon>
        <taxon>Moneuplotes</taxon>
    </lineage>
</organism>
<keyword evidence="2" id="KW-1185">Reference proteome</keyword>
<dbReference type="EMBL" id="CAMPGE010016366">
    <property type="protein sequence ID" value="CAI2374930.1"/>
    <property type="molecule type" value="Genomic_DNA"/>
</dbReference>
<evidence type="ECO:0000313" key="1">
    <source>
        <dbReference type="EMBL" id="CAI2374930.1"/>
    </source>
</evidence>
<dbReference type="GO" id="GO:0003677">
    <property type="term" value="F:DNA binding"/>
    <property type="evidence" value="ECO:0007669"/>
    <property type="project" value="InterPro"/>
</dbReference>
<dbReference type="InterPro" id="IPR009044">
    <property type="entry name" value="ssDNA-bd_transcriptional_reg"/>
</dbReference>
<accession>A0AAD2CZ96</accession>
<gene>
    <name evidence="1" type="ORF">ECRASSUSDP1_LOCUS16288</name>
</gene>
<evidence type="ECO:0000313" key="2">
    <source>
        <dbReference type="Proteomes" id="UP001295684"/>
    </source>
</evidence>